<feature type="region of interest" description="Disordered" evidence="1">
    <location>
        <begin position="242"/>
        <end position="463"/>
    </location>
</feature>
<organism evidence="2 3">
    <name type="scientific">Nesidiocoris tenuis</name>
    <dbReference type="NCBI Taxonomy" id="355587"/>
    <lineage>
        <taxon>Eukaryota</taxon>
        <taxon>Metazoa</taxon>
        <taxon>Ecdysozoa</taxon>
        <taxon>Arthropoda</taxon>
        <taxon>Hexapoda</taxon>
        <taxon>Insecta</taxon>
        <taxon>Pterygota</taxon>
        <taxon>Neoptera</taxon>
        <taxon>Paraneoptera</taxon>
        <taxon>Hemiptera</taxon>
        <taxon>Heteroptera</taxon>
        <taxon>Panheteroptera</taxon>
        <taxon>Cimicomorpha</taxon>
        <taxon>Miridae</taxon>
        <taxon>Dicyphina</taxon>
        <taxon>Nesidiocoris</taxon>
    </lineage>
</organism>
<keyword evidence="3" id="KW-1185">Reference proteome</keyword>
<feature type="compositionally biased region" description="Polar residues" evidence="1">
    <location>
        <begin position="338"/>
        <end position="353"/>
    </location>
</feature>
<dbReference type="EMBL" id="AP028910">
    <property type="protein sequence ID" value="BES91484.1"/>
    <property type="molecule type" value="Genomic_DNA"/>
</dbReference>
<feature type="compositionally biased region" description="Low complexity" evidence="1">
    <location>
        <begin position="416"/>
        <end position="431"/>
    </location>
</feature>
<gene>
    <name evidence="2" type="ORF">NTJ_04289</name>
</gene>
<sequence>RKERQEKERDYRYTAVTRCLVWRYVSTMQRQSDDNPVTEDDVNEIKGEINSMRYELLDVLDRNGLDVSAADTKSKTVLGKKMKVWERRLLKDFRLAPVATEDEMDYLMNEPPPDEDPLSKFKRIAKLAVLTSAQQKWGQIIRGACTASQIGHCNSREAFKNQQCLQKAMSEAKKLLSRSPKGMSRASSPSLVSLSDVTGSHIMDILNDITKDTANIDEKKSNGKGSGGGGNTATNLLLAASNRKTSKSPSPRLAPKMQSVDVPAKSVSKPVTPVRPKPMPTLSVDPPVAKEPKSPVKQPSTESKPVPPDSLNLKTAASPRHSCLKQPAPEVPPKTKSGPESPSERSMTTTTPIESAAPLGPSPRKTVSICSPSKKTYSPLKRAKAPQTPTSPAKSPKGLGASSPKTTQQAPPPYSSPTNSNNTFSQFTSSQDCLIPPDSLEERASAVRSRPTSPRFKPKNNWL</sequence>
<feature type="non-terminal residue" evidence="2">
    <location>
        <position position="463"/>
    </location>
</feature>
<evidence type="ECO:0000313" key="3">
    <source>
        <dbReference type="Proteomes" id="UP001307889"/>
    </source>
</evidence>
<dbReference type="Proteomes" id="UP001307889">
    <property type="component" value="Chromosome 2"/>
</dbReference>
<evidence type="ECO:0000313" key="2">
    <source>
        <dbReference type="EMBL" id="BES91484.1"/>
    </source>
</evidence>
<keyword evidence="2" id="KW-0675">Receptor</keyword>
<protein>
    <submittedName>
        <fullName evidence="2">Transient receptor</fullName>
    </submittedName>
</protein>
<reference evidence="2 3" key="1">
    <citation type="submission" date="2023-09" db="EMBL/GenBank/DDBJ databases">
        <title>Nesidiocoris tenuis whole genome shotgun sequence.</title>
        <authorList>
            <person name="Shibata T."/>
            <person name="Shimoda M."/>
            <person name="Kobayashi T."/>
            <person name="Uehara T."/>
        </authorList>
    </citation>
    <scope>NUCLEOTIDE SEQUENCE [LARGE SCALE GENOMIC DNA]</scope>
    <source>
        <strain evidence="2 3">Japan</strain>
    </source>
</reference>
<evidence type="ECO:0000256" key="1">
    <source>
        <dbReference type="SAM" id="MobiDB-lite"/>
    </source>
</evidence>
<name>A0ABN7AJY0_9HEMI</name>
<accession>A0ABN7AJY0</accession>
<proteinExistence type="predicted"/>